<dbReference type="InterPro" id="IPR006094">
    <property type="entry name" value="Oxid_FAD_bind_N"/>
</dbReference>
<dbReference type="Pfam" id="PF01565">
    <property type="entry name" value="FAD_binding_4"/>
    <property type="match status" value="1"/>
</dbReference>
<evidence type="ECO:0000256" key="13">
    <source>
        <dbReference type="ARBA" id="ARBA00023306"/>
    </source>
</evidence>
<comment type="similarity">
    <text evidence="16">Belongs to the MurB family.</text>
</comment>
<evidence type="ECO:0000256" key="2">
    <source>
        <dbReference type="ARBA" id="ARBA00003921"/>
    </source>
</evidence>
<name>A0A9D1HQS5_9FIRM</name>
<dbReference type="SUPFAM" id="SSF56176">
    <property type="entry name" value="FAD-binding/transporter-associated domain-like"/>
    <property type="match status" value="1"/>
</dbReference>
<feature type="active site" evidence="16">
    <location>
        <position position="182"/>
    </location>
</feature>
<comment type="pathway">
    <text evidence="4 16">Cell wall biogenesis; peptidoglycan biosynthesis.</text>
</comment>
<feature type="active site" evidence="16">
    <location>
        <position position="296"/>
    </location>
</feature>
<dbReference type="GO" id="GO:0009252">
    <property type="term" value="P:peptidoglycan biosynthetic process"/>
    <property type="evidence" value="ECO:0007669"/>
    <property type="project" value="UniProtKB-UniRule"/>
</dbReference>
<sequence>MALYGVTDKIAEELGVRIREDVGAEELTTFRGGGRAARVYEPADADALARFLMRSAEQGAADFYLLGGGSNTVMEDGEILLPAVLTRDAAEIIKTAEDERGVFIRAECGAPLAKIISFGREHGAGGLEFLAGVPATAGGAVHMNAGAFGHEIADYIVEIERLTPDFAEIERIKKEEAAFGYRRGAAGAVLRADFFLPRMSAEESVRRAAEFLAERRRRQPCAPSCGSVFRRGVLPAGALIEKAGLKGVRLGGAEISRVHANFIVNVGGASAADFQALARLAEERVFELFGERLEREVEIFSDGLPF</sequence>
<keyword evidence="8 16" id="KW-0274">FAD</keyword>
<evidence type="ECO:0000256" key="14">
    <source>
        <dbReference type="ARBA" id="ARBA00023316"/>
    </source>
</evidence>
<dbReference type="Gene3D" id="3.30.43.10">
    <property type="entry name" value="Uridine Diphospho-n-acetylenolpyruvylglucosamine Reductase, domain 2"/>
    <property type="match status" value="1"/>
</dbReference>
<reference evidence="18" key="1">
    <citation type="submission" date="2020-10" db="EMBL/GenBank/DDBJ databases">
        <authorList>
            <person name="Gilroy R."/>
        </authorList>
    </citation>
    <scope>NUCLEOTIDE SEQUENCE</scope>
    <source>
        <strain evidence="18">1063</strain>
    </source>
</reference>
<keyword evidence="12 16" id="KW-0560">Oxidoreductase</keyword>
<accession>A0A9D1HQS5</accession>
<evidence type="ECO:0000256" key="1">
    <source>
        <dbReference type="ARBA" id="ARBA00001974"/>
    </source>
</evidence>
<keyword evidence="13 16" id="KW-0131">Cell cycle</keyword>
<dbReference type="SUPFAM" id="SSF56194">
    <property type="entry name" value="Uridine diphospho-N-Acetylenolpyruvylglucosamine reductase, MurB, C-terminal domain"/>
    <property type="match status" value="1"/>
</dbReference>
<feature type="domain" description="FAD-binding PCMH-type" evidence="17">
    <location>
        <begin position="32"/>
        <end position="250"/>
    </location>
</feature>
<evidence type="ECO:0000313" key="18">
    <source>
        <dbReference type="EMBL" id="HIU20801.1"/>
    </source>
</evidence>
<evidence type="ECO:0000259" key="17">
    <source>
        <dbReference type="PROSITE" id="PS51387"/>
    </source>
</evidence>
<comment type="subcellular location">
    <subcellularLocation>
        <location evidence="3 16">Cytoplasm</location>
    </subcellularLocation>
</comment>
<dbReference type="InterPro" id="IPR036318">
    <property type="entry name" value="FAD-bd_PCMH-like_sf"/>
</dbReference>
<reference evidence="18" key="2">
    <citation type="journal article" date="2021" name="PeerJ">
        <title>Extensive microbial diversity within the chicken gut microbiome revealed by metagenomics and culture.</title>
        <authorList>
            <person name="Gilroy R."/>
            <person name="Ravi A."/>
            <person name="Getino M."/>
            <person name="Pursley I."/>
            <person name="Horton D.L."/>
            <person name="Alikhan N.F."/>
            <person name="Baker D."/>
            <person name="Gharbi K."/>
            <person name="Hall N."/>
            <person name="Watson M."/>
            <person name="Adriaenssens E.M."/>
            <person name="Foster-Nyarko E."/>
            <person name="Jarju S."/>
            <person name="Secka A."/>
            <person name="Antonio M."/>
            <person name="Oren A."/>
            <person name="Chaudhuri R.R."/>
            <person name="La Ragione R."/>
            <person name="Hildebrand F."/>
            <person name="Pallen M.J."/>
        </authorList>
    </citation>
    <scope>NUCLEOTIDE SEQUENCE</scope>
    <source>
        <strain evidence="18">1063</strain>
    </source>
</reference>
<comment type="function">
    <text evidence="2 16">Cell wall formation.</text>
</comment>
<evidence type="ECO:0000256" key="3">
    <source>
        <dbReference type="ARBA" id="ARBA00004496"/>
    </source>
</evidence>
<keyword evidence="6 16" id="KW-0132">Cell division</keyword>
<keyword evidence="10 16" id="KW-0133">Cell shape</keyword>
<dbReference type="Gene3D" id="3.30.465.10">
    <property type="match status" value="1"/>
</dbReference>
<comment type="catalytic activity">
    <reaction evidence="15 16">
        <text>UDP-N-acetyl-alpha-D-muramate + NADP(+) = UDP-N-acetyl-3-O-(1-carboxyvinyl)-alpha-D-glucosamine + NADPH + H(+)</text>
        <dbReference type="Rhea" id="RHEA:12248"/>
        <dbReference type="ChEBI" id="CHEBI:15378"/>
        <dbReference type="ChEBI" id="CHEBI:57783"/>
        <dbReference type="ChEBI" id="CHEBI:58349"/>
        <dbReference type="ChEBI" id="CHEBI:68483"/>
        <dbReference type="ChEBI" id="CHEBI:70757"/>
        <dbReference type="EC" id="1.3.1.98"/>
    </reaction>
</comment>
<protein>
    <recommendedName>
        <fullName evidence="16">UDP-N-acetylenolpyruvoylglucosamine reductase</fullName>
        <ecNumber evidence="16">1.3.1.98</ecNumber>
    </recommendedName>
    <alternativeName>
        <fullName evidence="16">UDP-N-acetylmuramate dehydrogenase</fullName>
    </alternativeName>
</protein>
<keyword evidence="7 16" id="KW-0285">Flavoprotein</keyword>
<evidence type="ECO:0000256" key="12">
    <source>
        <dbReference type="ARBA" id="ARBA00023002"/>
    </source>
</evidence>
<organism evidence="18 19">
    <name type="scientific">Candidatus Limadaptatus stercorigallinarum</name>
    <dbReference type="NCBI Taxonomy" id="2840845"/>
    <lineage>
        <taxon>Bacteria</taxon>
        <taxon>Bacillati</taxon>
        <taxon>Bacillota</taxon>
        <taxon>Clostridia</taxon>
        <taxon>Eubacteriales</taxon>
        <taxon>Candidatus Limadaptatus</taxon>
    </lineage>
</organism>
<evidence type="ECO:0000256" key="9">
    <source>
        <dbReference type="ARBA" id="ARBA00022857"/>
    </source>
</evidence>
<dbReference type="GO" id="GO:0071555">
    <property type="term" value="P:cell wall organization"/>
    <property type="evidence" value="ECO:0007669"/>
    <property type="project" value="UniProtKB-KW"/>
</dbReference>
<dbReference type="EMBL" id="DVMN01000014">
    <property type="protein sequence ID" value="HIU20801.1"/>
    <property type="molecule type" value="Genomic_DNA"/>
</dbReference>
<dbReference type="PANTHER" id="PTHR21071:SF4">
    <property type="entry name" value="UDP-N-ACETYLENOLPYRUVOYLGLUCOSAMINE REDUCTASE"/>
    <property type="match status" value="1"/>
</dbReference>
<dbReference type="HAMAP" id="MF_00037">
    <property type="entry name" value="MurB"/>
    <property type="match status" value="1"/>
</dbReference>
<dbReference type="PROSITE" id="PS51387">
    <property type="entry name" value="FAD_PCMH"/>
    <property type="match status" value="1"/>
</dbReference>
<evidence type="ECO:0000256" key="8">
    <source>
        <dbReference type="ARBA" id="ARBA00022827"/>
    </source>
</evidence>
<dbReference type="GO" id="GO:0008360">
    <property type="term" value="P:regulation of cell shape"/>
    <property type="evidence" value="ECO:0007669"/>
    <property type="project" value="UniProtKB-KW"/>
</dbReference>
<evidence type="ECO:0000256" key="15">
    <source>
        <dbReference type="ARBA" id="ARBA00048914"/>
    </source>
</evidence>
<dbReference type="InterPro" id="IPR011601">
    <property type="entry name" value="MurB_C"/>
</dbReference>
<evidence type="ECO:0000256" key="11">
    <source>
        <dbReference type="ARBA" id="ARBA00022984"/>
    </source>
</evidence>
<evidence type="ECO:0000256" key="5">
    <source>
        <dbReference type="ARBA" id="ARBA00022490"/>
    </source>
</evidence>
<evidence type="ECO:0000256" key="10">
    <source>
        <dbReference type="ARBA" id="ARBA00022960"/>
    </source>
</evidence>
<dbReference type="EC" id="1.3.1.98" evidence="16"/>
<dbReference type="Pfam" id="PF02873">
    <property type="entry name" value="MurB_C"/>
    <property type="match status" value="1"/>
</dbReference>
<dbReference type="InterPro" id="IPR016167">
    <property type="entry name" value="FAD-bd_PCMH_sub1"/>
</dbReference>
<dbReference type="InterPro" id="IPR003170">
    <property type="entry name" value="MurB"/>
</dbReference>
<evidence type="ECO:0000313" key="19">
    <source>
        <dbReference type="Proteomes" id="UP000824088"/>
    </source>
</evidence>
<dbReference type="InterPro" id="IPR016169">
    <property type="entry name" value="FAD-bd_PCMH_sub2"/>
</dbReference>
<evidence type="ECO:0000256" key="4">
    <source>
        <dbReference type="ARBA" id="ARBA00004752"/>
    </source>
</evidence>
<keyword evidence="9 16" id="KW-0521">NADP</keyword>
<comment type="cofactor">
    <cofactor evidence="1 16">
        <name>FAD</name>
        <dbReference type="ChEBI" id="CHEBI:57692"/>
    </cofactor>
</comment>
<feature type="active site" description="Proton donor" evidence="16">
    <location>
        <position position="227"/>
    </location>
</feature>
<dbReference type="InterPro" id="IPR016166">
    <property type="entry name" value="FAD-bd_PCMH"/>
</dbReference>
<comment type="caution">
    <text evidence="18">The sequence shown here is derived from an EMBL/GenBank/DDBJ whole genome shotgun (WGS) entry which is preliminary data.</text>
</comment>
<gene>
    <name evidence="16 18" type="primary">murB</name>
    <name evidence="18" type="ORF">IAD51_00950</name>
</gene>
<dbReference type="InterPro" id="IPR036635">
    <property type="entry name" value="MurB_C_sf"/>
</dbReference>
<dbReference type="GO" id="GO:0071949">
    <property type="term" value="F:FAD binding"/>
    <property type="evidence" value="ECO:0007669"/>
    <property type="project" value="InterPro"/>
</dbReference>
<dbReference type="GO" id="GO:0005829">
    <property type="term" value="C:cytosol"/>
    <property type="evidence" value="ECO:0007669"/>
    <property type="project" value="TreeGrafter"/>
</dbReference>
<keyword evidence="14 16" id="KW-0961">Cell wall biogenesis/degradation</keyword>
<dbReference type="NCBIfam" id="TIGR00179">
    <property type="entry name" value="murB"/>
    <property type="match status" value="1"/>
</dbReference>
<keyword evidence="5 16" id="KW-0963">Cytoplasm</keyword>
<dbReference type="Gene3D" id="3.90.78.10">
    <property type="entry name" value="UDP-N-acetylenolpyruvoylglucosamine reductase, C-terminal domain"/>
    <property type="match status" value="1"/>
</dbReference>
<dbReference type="AlphaFoldDB" id="A0A9D1HQS5"/>
<dbReference type="GO" id="GO:0051301">
    <property type="term" value="P:cell division"/>
    <property type="evidence" value="ECO:0007669"/>
    <property type="project" value="UniProtKB-KW"/>
</dbReference>
<evidence type="ECO:0000256" key="16">
    <source>
        <dbReference type="HAMAP-Rule" id="MF_00037"/>
    </source>
</evidence>
<proteinExistence type="inferred from homology"/>
<dbReference type="Proteomes" id="UP000824088">
    <property type="component" value="Unassembled WGS sequence"/>
</dbReference>
<evidence type="ECO:0000256" key="7">
    <source>
        <dbReference type="ARBA" id="ARBA00022630"/>
    </source>
</evidence>
<dbReference type="GO" id="GO:0008762">
    <property type="term" value="F:UDP-N-acetylmuramate dehydrogenase activity"/>
    <property type="evidence" value="ECO:0007669"/>
    <property type="project" value="UniProtKB-UniRule"/>
</dbReference>
<keyword evidence="11 16" id="KW-0573">Peptidoglycan synthesis</keyword>
<dbReference type="PANTHER" id="PTHR21071">
    <property type="entry name" value="UDP-N-ACETYLENOLPYRUVOYLGLUCOSAMINE REDUCTASE"/>
    <property type="match status" value="1"/>
</dbReference>
<evidence type="ECO:0000256" key="6">
    <source>
        <dbReference type="ARBA" id="ARBA00022618"/>
    </source>
</evidence>